<dbReference type="AlphaFoldDB" id="A0AAU8GYL7"/>
<evidence type="ECO:0000313" key="4">
    <source>
        <dbReference type="EMBL" id="XCH46373.1"/>
    </source>
</evidence>
<dbReference type="Gene3D" id="3.40.50.300">
    <property type="entry name" value="P-loop containing nucleotide triphosphate hydrolases"/>
    <property type="match status" value="1"/>
</dbReference>
<dbReference type="InterPro" id="IPR050153">
    <property type="entry name" value="Metal_Ion_Import_ABC"/>
</dbReference>
<accession>A0AAU8GYL7</accession>
<keyword evidence="2" id="KW-0813">Transport</keyword>
<evidence type="ECO:0000256" key="2">
    <source>
        <dbReference type="ARBA" id="ARBA00022448"/>
    </source>
</evidence>
<comment type="similarity">
    <text evidence="1">Belongs to the ABC transporter superfamily.</text>
</comment>
<keyword evidence="4" id="KW-0067">ATP-binding</keyword>
<protein>
    <submittedName>
        <fullName evidence="4">ATP-binding cassette domain-containing protein</fullName>
    </submittedName>
</protein>
<dbReference type="PANTHER" id="PTHR42734:SF17">
    <property type="entry name" value="METAL TRANSPORT SYSTEM ATP-BINDING PROTEIN TM_0124-RELATED"/>
    <property type="match status" value="1"/>
</dbReference>
<dbReference type="EMBL" id="CP144373">
    <property type="protein sequence ID" value="XCH46373.1"/>
    <property type="molecule type" value="Genomic_DNA"/>
</dbReference>
<dbReference type="SUPFAM" id="SSF52540">
    <property type="entry name" value="P-loop containing nucleoside triphosphate hydrolases"/>
    <property type="match status" value="1"/>
</dbReference>
<dbReference type="PANTHER" id="PTHR42734">
    <property type="entry name" value="METAL TRANSPORT SYSTEM ATP-BINDING PROTEIN TM_0124-RELATED"/>
    <property type="match status" value="1"/>
</dbReference>
<evidence type="ECO:0000256" key="1">
    <source>
        <dbReference type="ARBA" id="ARBA00005417"/>
    </source>
</evidence>
<dbReference type="GO" id="GO:0016887">
    <property type="term" value="F:ATP hydrolysis activity"/>
    <property type="evidence" value="ECO:0007669"/>
    <property type="project" value="InterPro"/>
</dbReference>
<gene>
    <name evidence="4" type="ORF">V4D30_08495</name>
</gene>
<dbReference type="GO" id="GO:0005524">
    <property type="term" value="F:ATP binding"/>
    <property type="evidence" value="ECO:0007669"/>
    <property type="project" value="UniProtKB-KW"/>
</dbReference>
<dbReference type="Pfam" id="PF00005">
    <property type="entry name" value="ABC_tran"/>
    <property type="match status" value="1"/>
</dbReference>
<dbReference type="InterPro" id="IPR003439">
    <property type="entry name" value="ABC_transporter-like_ATP-bd"/>
</dbReference>
<organism evidence="4">
    <name type="scientific">Thermodesulfovibrio autotrophicus</name>
    <dbReference type="NCBI Taxonomy" id="3118333"/>
    <lineage>
        <taxon>Bacteria</taxon>
        <taxon>Pseudomonadati</taxon>
        <taxon>Nitrospirota</taxon>
        <taxon>Thermodesulfovibrionia</taxon>
        <taxon>Thermodesulfovibrionales</taxon>
        <taxon>Thermodesulfovibrionaceae</taxon>
        <taxon>Thermodesulfovibrio</taxon>
    </lineage>
</organism>
<dbReference type="KEGG" id="taut:V4D30_08495"/>
<reference evidence="4" key="1">
    <citation type="submission" date="2024-01" db="EMBL/GenBank/DDBJ databases">
        <title>The first autotrophic representatives of the genus Thermodesulfovibrio.</title>
        <authorList>
            <person name="Maltseva A.I."/>
            <person name="Elcheninov A.G."/>
            <person name="Kublanov I.V."/>
            <person name="Lebedinsky A.V."/>
            <person name="Frolov E.N."/>
        </authorList>
    </citation>
    <scope>NUCLEOTIDE SEQUENCE</scope>
    <source>
        <strain evidence="4">3907-1M</strain>
    </source>
</reference>
<name>A0AAU8GYL7_9BACT</name>
<sequence length="76" mass="8591">MEQPIIKLRNISFHYDDRAVLDNLSLDIYEGERIGLMGPNGSGKTTLLYIIMGLLKPSSGTVEIFGNDKTKRERLH</sequence>
<keyword evidence="4" id="KW-0547">Nucleotide-binding</keyword>
<dbReference type="RefSeq" id="WP_353683910.1">
    <property type="nucleotide sequence ID" value="NZ_CP144373.1"/>
</dbReference>
<evidence type="ECO:0000259" key="3">
    <source>
        <dbReference type="Pfam" id="PF00005"/>
    </source>
</evidence>
<dbReference type="InterPro" id="IPR027417">
    <property type="entry name" value="P-loop_NTPase"/>
</dbReference>
<proteinExistence type="inferred from homology"/>
<feature type="domain" description="ABC transporter" evidence="3">
    <location>
        <begin position="21"/>
        <end position="72"/>
    </location>
</feature>